<protein>
    <submittedName>
        <fullName evidence="1">13691_t:CDS:1</fullName>
    </submittedName>
</protein>
<name>A0A9N9J0L6_9GLOM</name>
<evidence type="ECO:0000313" key="1">
    <source>
        <dbReference type="EMBL" id="CAG8759279.1"/>
    </source>
</evidence>
<feature type="non-terminal residue" evidence="1">
    <location>
        <position position="1"/>
    </location>
</feature>
<keyword evidence="2" id="KW-1185">Reference proteome</keyword>
<evidence type="ECO:0000313" key="2">
    <source>
        <dbReference type="Proteomes" id="UP000789396"/>
    </source>
</evidence>
<dbReference type="EMBL" id="CAJVPZ010040301">
    <property type="protein sequence ID" value="CAG8759279.1"/>
    <property type="molecule type" value="Genomic_DNA"/>
</dbReference>
<proteinExistence type="predicted"/>
<comment type="caution">
    <text evidence="1">The sequence shown here is derived from an EMBL/GenBank/DDBJ whole genome shotgun (WGS) entry which is preliminary data.</text>
</comment>
<dbReference type="AlphaFoldDB" id="A0A9N9J0L6"/>
<accession>A0A9N9J0L6</accession>
<organism evidence="1 2">
    <name type="scientific">Racocetra fulgida</name>
    <dbReference type="NCBI Taxonomy" id="60492"/>
    <lineage>
        <taxon>Eukaryota</taxon>
        <taxon>Fungi</taxon>
        <taxon>Fungi incertae sedis</taxon>
        <taxon>Mucoromycota</taxon>
        <taxon>Glomeromycotina</taxon>
        <taxon>Glomeromycetes</taxon>
        <taxon>Diversisporales</taxon>
        <taxon>Gigasporaceae</taxon>
        <taxon>Racocetra</taxon>
    </lineage>
</organism>
<sequence length="39" mass="4795">AQEYVIDLVNKHITLTKQQHFYQAKESQERDFLDEWTNK</sequence>
<gene>
    <name evidence="1" type="ORF">RFULGI_LOCUS14182</name>
</gene>
<dbReference type="Proteomes" id="UP000789396">
    <property type="component" value="Unassembled WGS sequence"/>
</dbReference>
<reference evidence="1" key="1">
    <citation type="submission" date="2021-06" db="EMBL/GenBank/DDBJ databases">
        <authorList>
            <person name="Kallberg Y."/>
            <person name="Tangrot J."/>
            <person name="Rosling A."/>
        </authorList>
    </citation>
    <scope>NUCLEOTIDE SEQUENCE</scope>
    <source>
        <strain evidence="1">IN212</strain>
    </source>
</reference>